<dbReference type="GeneTree" id="ENSGT00940000163435"/>
<dbReference type="HOGENOM" id="CLU_039475_2_1_1"/>
<dbReference type="Pfam" id="PF14497">
    <property type="entry name" value="GST_C_3"/>
    <property type="match status" value="1"/>
</dbReference>
<evidence type="ECO:0000256" key="2">
    <source>
        <dbReference type="ARBA" id="ARBA00022679"/>
    </source>
</evidence>
<evidence type="ECO:0000259" key="12">
    <source>
        <dbReference type="PROSITE" id="PS50404"/>
    </source>
</evidence>
<dbReference type="EC" id="2.5.1.18" evidence="10"/>
<keyword evidence="2 10" id="KW-0808">Transferase</keyword>
<comment type="subcellular location">
    <subcellularLocation>
        <location evidence="10">Cytoplasm</location>
    </subcellularLocation>
    <subcellularLocation>
        <location evidence="10">Mitochondrion</location>
    </subcellularLocation>
    <subcellularLocation>
        <location evidence="10">Nucleus</location>
    </subcellularLocation>
</comment>
<name>M3Y9E6_MUSPF</name>
<comment type="similarity">
    <text evidence="1 10">Belongs to the GST superfamily. Pi family.</text>
</comment>
<feature type="compositionally biased region" description="Polar residues" evidence="11">
    <location>
        <begin position="1"/>
        <end position="12"/>
    </location>
</feature>
<evidence type="ECO:0000256" key="8">
    <source>
        <dbReference type="ARBA" id="ARBA00056425"/>
    </source>
</evidence>
<dbReference type="PRINTS" id="PR01268">
    <property type="entry name" value="GSTRNSFRASEP"/>
</dbReference>
<dbReference type="PROSITE" id="PS50404">
    <property type="entry name" value="GST_NTER"/>
    <property type="match status" value="1"/>
</dbReference>
<dbReference type="InParanoid" id="M3Y9E6"/>
<organism evidence="13">
    <name type="scientific">Mustela putorius furo</name>
    <name type="common">European domestic ferret</name>
    <name type="synonym">Mustela furo</name>
    <dbReference type="NCBI Taxonomy" id="9669"/>
    <lineage>
        <taxon>Eukaryota</taxon>
        <taxon>Metazoa</taxon>
        <taxon>Chordata</taxon>
        <taxon>Craniata</taxon>
        <taxon>Vertebrata</taxon>
        <taxon>Euteleostomi</taxon>
        <taxon>Mammalia</taxon>
        <taxon>Eutheria</taxon>
        <taxon>Laurasiatheria</taxon>
        <taxon>Carnivora</taxon>
        <taxon>Caniformia</taxon>
        <taxon>Musteloidea</taxon>
        <taxon>Mustelidae</taxon>
        <taxon>Mustelinae</taxon>
        <taxon>Mustela</taxon>
    </lineage>
</organism>
<evidence type="ECO:0000313" key="13">
    <source>
        <dbReference type="Ensembl" id="ENSMPUP00000007953.1"/>
    </source>
</evidence>
<dbReference type="Gene3D" id="1.20.1050.10">
    <property type="match status" value="1"/>
</dbReference>
<dbReference type="InterPro" id="IPR003082">
    <property type="entry name" value="GST_pi"/>
</dbReference>
<dbReference type="PANTHER" id="PTHR11571">
    <property type="entry name" value="GLUTATHIONE S-TRANSFERASE"/>
    <property type="match status" value="1"/>
</dbReference>
<protein>
    <recommendedName>
        <fullName evidence="10">Glutathione S-transferase</fullName>
        <ecNumber evidence="10">2.5.1.18</ecNumber>
    </recommendedName>
    <alternativeName>
        <fullName evidence="10">GST class-pi</fullName>
    </alternativeName>
</protein>
<dbReference type="InterPro" id="IPR004046">
    <property type="entry name" value="GST_C"/>
</dbReference>
<dbReference type="Gene3D" id="3.40.30.10">
    <property type="entry name" value="Glutaredoxin"/>
    <property type="match status" value="1"/>
</dbReference>
<dbReference type="InterPro" id="IPR004045">
    <property type="entry name" value="Glutathione_S-Trfase_N"/>
</dbReference>
<feature type="region of interest" description="Disordered" evidence="11">
    <location>
        <begin position="1"/>
        <end position="21"/>
    </location>
</feature>
<dbReference type="EMBL" id="AEYP01048396">
    <property type="status" value="NOT_ANNOTATED_CDS"/>
    <property type="molecule type" value="Genomic_DNA"/>
</dbReference>
<dbReference type="PANTHER" id="PTHR11571:SF255">
    <property type="entry name" value="GLUTATHIONE S-TRANSFERASE P"/>
    <property type="match status" value="1"/>
</dbReference>
<dbReference type="GO" id="GO:0005634">
    <property type="term" value="C:nucleus"/>
    <property type="evidence" value="ECO:0007669"/>
    <property type="project" value="UniProtKB-SubCell"/>
</dbReference>
<dbReference type="InterPro" id="IPR036282">
    <property type="entry name" value="Glutathione-S-Trfase_C_sf"/>
</dbReference>
<dbReference type="SUPFAM" id="SSF47616">
    <property type="entry name" value="GST C-terminal domain-like"/>
    <property type="match status" value="1"/>
</dbReference>
<evidence type="ECO:0000256" key="9">
    <source>
        <dbReference type="ARBA" id="ARBA00062404"/>
    </source>
</evidence>
<evidence type="ECO:0000256" key="6">
    <source>
        <dbReference type="ARBA" id="ARBA00051481"/>
    </source>
</evidence>
<dbReference type="eggNOG" id="KOG1695">
    <property type="taxonomic scope" value="Eukaryota"/>
</dbReference>
<evidence type="ECO:0000256" key="11">
    <source>
        <dbReference type="SAM" id="MobiDB-lite"/>
    </source>
</evidence>
<dbReference type="SUPFAM" id="SSF52833">
    <property type="entry name" value="Thioredoxin-like"/>
    <property type="match status" value="1"/>
</dbReference>
<feature type="domain" description="GST N-terminal" evidence="12">
    <location>
        <begin position="1"/>
        <end position="80"/>
    </location>
</feature>
<dbReference type="GO" id="GO:0004364">
    <property type="term" value="F:glutathione transferase activity"/>
    <property type="evidence" value="ECO:0007669"/>
    <property type="project" value="UniProtKB-UniRule"/>
</dbReference>
<dbReference type="GO" id="GO:0005829">
    <property type="term" value="C:cytosol"/>
    <property type="evidence" value="ECO:0007669"/>
    <property type="project" value="TreeGrafter"/>
</dbReference>
<keyword evidence="10" id="KW-0496">Mitochondrion</keyword>
<comment type="catalytic activity">
    <reaction evidence="7">
        <text>prostaglandin J2 + glutathione = prostaglandin J2-S-(R)-glutathione</text>
        <dbReference type="Rhea" id="RHEA:50804"/>
        <dbReference type="ChEBI" id="CHEBI:57925"/>
        <dbReference type="ChEBI" id="CHEBI:133396"/>
        <dbReference type="ChEBI" id="CHEBI:133771"/>
    </reaction>
    <physiologicalReaction direction="left-to-right" evidence="7">
        <dbReference type="Rhea" id="RHEA:50805"/>
    </physiologicalReaction>
</comment>
<accession>M3Y9E6</accession>
<dbReference type="AlphaFoldDB" id="M3Y9E6"/>
<evidence type="ECO:0000256" key="7">
    <source>
        <dbReference type="ARBA" id="ARBA00051593"/>
    </source>
</evidence>
<dbReference type="GO" id="GO:0005739">
    <property type="term" value="C:mitochondrion"/>
    <property type="evidence" value="ECO:0007669"/>
    <property type="project" value="UniProtKB-SubCell"/>
</dbReference>
<evidence type="ECO:0000256" key="1">
    <source>
        <dbReference type="ARBA" id="ARBA00007297"/>
    </source>
</evidence>
<dbReference type="InterPro" id="IPR036249">
    <property type="entry name" value="Thioredoxin-like_sf"/>
</dbReference>
<sequence>MPTSFSFPVRNTHSSRKMKAAADQGRSWKEKVVTMETWLQGSLKTPWVYGQLPKLPDGDFALYQSSAILRHLGRSQGLDGKDRETALVGVGNDGVENFCCKYIILIYTNYEAGKEEYVQSLPGHLKPSEMLLSQNQGRQAFITGNQISLQYNLWDLLLIHQALDPPTPNSFPLLSACLAYLSSWPKLKVFLALNLPINGNQKQ</sequence>
<comment type="subunit">
    <text evidence="9">Homodimer. Interacts with CDK5.</text>
</comment>
<dbReference type="OMA" id="ETTHIDM"/>
<keyword evidence="10" id="KW-0963">Cytoplasm</keyword>
<proteinExistence type="inferred from homology"/>
<keyword evidence="10" id="KW-0539">Nucleus</keyword>
<reference evidence="13" key="1">
    <citation type="submission" date="2024-06" db="UniProtKB">
        <authorList>
            <consortium name="Ensembl"/>
        </authorList>
    </citation>
    <scope>IDENTIFICATION</scope>
</reference>
<evidence type="ECO:0000256" key="5">
    <source>
        <dbReference type="ARBA" id="ARBA00050398"/>
    </source>
</evidence>
<dbReference type="InterPro" id="IPR050213">
    <property type="entry name" value="GST_superfamily"/>
</dbReference>
<comment type="function">
    <text evidence="8">Conjugation of reduced glutathione to a wide number of exogenous and endogenous hydrophobic electrophiles. Involved in the formation of glutathione conjugates of both prostaglandin A2 (PGA2) and prostaglandin J2 (PGJ2). Participates in the formation of novel hepoxilin regioisomers. Negatively regulates CDK5 activity via p25/p35 translocation to prevent neurodegeneration.</text>
</comment>
<comment type="catalytic activity">
    <reaction evidence="4">
        <text>prostaglandin J2 + glutathione = prostaglandin J2-S-(S)-glutathione</text>
        <dbReference type="Rhea" id="RHEA:50808"/>
        <dbReference type="ChEBI" id="CHEBI:57925"/>
        <dbReference type="ChEBI" id="CHEBI:133396"/>
        <dbReference type="ChEBI" id="CHEBI:133772"/>
    </reaction>
    <physiologicalReaction direction="left-to-right" evidence="4">
        <dbReference type="Rhea" id="RHEA:50809"/>
    </physiologicalReaction>
</comment>
<evidence type="ECO:0000256" key="3">
    <source>
        <dbReference type="ARBA" id="ARBA00049385"/>
    </source>
</evidence>
<comment type="catalytic activity">
    <reaction evidence="5">
        <text>11(S)-hydroxy-14(S),15(S)-epoxy-(5Z,8Z,12E)-eicosatrienoate + glutathione = (11S,15S)-dihydroxy-14(R)-S-glutathionyl-(5Z,8Z,12E)-eicosatrienoate</text>
        <dbReference type="Rhea" id="RHEA:50260"/>
        <dbReference type="ChEBI" id="CHEBI:57925"/>
        <dbReference type="ChEBI" id="CHEBI:132200"/>
        <dbReference type="ChEBI" id="CHEBI:132201"/>
    </reaction>
    <physiologicalReaction direction="left-to-right" evidence="5">
        <dbReference type="Rhea" id="RHEA:50261"/>
    </physiologicalReaction>
</comment>
<dbReference type="GO" id="GO:0006749">
    <property type="term" value="P:glutathione metabolic process"/>
    <property type="evidence" value="ECO:0007669"/>
    <property type="project" value="UniProtKB-UniRule"/>
</dbReference>
<comment type="catalytic activity">
    <reaction evidence="6">
        <text>prostaglandin A2 + glutathione = prostaglandin A2-S-(S)-glutathione</text>
        <dbReference type="Rhea" id="RHEA:50800"/>
        <dbReference type="ChEBI" id="CHEBI:57925"/>
        <dbReference type="ChEBI" id="CHEBI:133370"/>
        <dbReference type="ChEBI" id="CHEBI:133769"/>
    </reaction>
    <physiologicalReaction direction="left-to-right" evidence="6">
        <dbReference type="Rhea" id="RHEA:50801"/>
    </physiologicalReaction>
</comment>
<dbReference type="FunFam" id="1.20.1050.10:FF:000053">
    <property type="entry name" value="Glutathione S-transferase P"/>
    <property type="match status" value="1"/>
</dbReference>
<comment type="catalytic activity">
    <reaction evidence="3">
        <text>RX + glutathione = an S-substituted glutathione + a halide anion + H(+)</text>
        <dbReference type="Rhea" id="RHEA:16437"/>
        <dbReference type="ChEBI" id="CHEBI:15378"/>
        <dbReference type="ChEBI" id="CHEBI:16042"/>
        <dbReference type="ChEBI" id="CHEBI:17792"/>
        <dbReference type="ChEBI" id="CHEBI:57925"/>
        <dbReference type="ChEBI" id="CHEBI:90779"/>
        <dbReference type="EC" id="2.5.1.18"/>
    </reaction>
    <physiologicalReaction direction="left-to-right" evidence="3">
        <dbReference type="Rhea" id="RHEA:16438"/>
    </physiologicalReaction>
</comment>
<evidence type="ECO:0000256" key="4">
    <source>
        <dbReference type="ARBA" id="ARBA00050230"/>
    </source>
</evidence>
<dbReference type="Ensembl" id="ENSMPUT00000008078.1">
    <property type="protein sequence ID" value="ENSMPUP00000007953.1"/>
    <property type="gene ID" value="ENSMPUG00000008011.1"/>
</dbReference>
<evidence type="ECO:0000256" key="10">
    <source>
        <dbReference type="RuleBase" id="RU368105"/>
    </source>
</evidence>
<dbReference type="STRING" id="9669.ENSMPUP00000007953"/>